<evidence type="ECO:0000313" key="5">
    <source>
        <dbReference type="Proteomes" id="UP000772618"/>
    </source>
</evidence>
<organism evidence="4 5">
    <name type="scientific">Chryseosolibacter indicus</name>
    <dbReference type="NCBI Taxonomy" id="2782351"/>
    <lineage>
        <taxon>Bacteria</taxon>
        <taxon>Pseudomonadati</taxon>
        <taxon>Bacteroidota</taxon>
        <taxon>Cytophagia</taxon>
        <taxon>Cytophagales</taxon>
        <taxon>Chryseotaleaceae</taxon>
        <taxon>Chryseosolibacter</taxon>
    </lineage>
</organism>
<evidence type="ECO:0000256" key="1">
    <source>
        <dbReference type="ARBA" id="ARBA00022574"/>
    </source>
</evidence>
<dbReference type="Proteomes" id="UP000772618">
    <property type="component" value="Unassembled WGS sequence"/>
</dbReference>
<dbReference type="SMART" id="SM00320">
    <property type="entry name" value="WD40"/>
    <property type="match status" value="4"/>
</dbReference>
<dbReference type="InterPro" id="IPR015943">
    <property type="entry name" value="WD40/YVTN_repeat-like_dom_sf"/>
</dbReference>
<gene>
    <name evidence="4" type="ORF">KK060_18360</name>
</gene>
<reference evidence="4 5" key="1">
    <citation type="submission" date="2021-05" db="EMBL/GenBank/DDBJ databases">
        <title>A Polyphasic approach of four new species of the genus Ohtaekwangia: Ohtaekwangia histidinii sp. nov., Ohtaekwangia cretensis sp. nov., Ohtaekwangia indiensis sp. nov., Ohtaekwangia reichenbachii sp. nov. from diverse environment.</title>
        <authorList>
            <person name="Octaviana S."/>
        </authorList>
    </citation>
    <scope>NUCLEOTIDE SEQUENCE [LARGE SCALE GENOMIC DNA]</scope>
    <source>
        <strain evidence="4 5">PWU20</strain>
    </source>
</reference>
<sequence length="422" mass="47186">MADKRRYIAIAKAMAIKSKELSSDPDQQSLLAQQAYNFNKAYGDYDYDNDIYNGLFYALRTQNHTLTKSLEGHKKGGARALETRSDGNHIFSGGSDGKIIQWSYINGQWRALEIVADRVSDNNPNNDYLVFSLDISPDESLLVAGGSYPKNPDQNYAELYNLNKPDQAPKKIFGFKSDIDDIHFTPDGKGFYARDNSGKSIRYSDLSTAKEIISPRERITSLDLSADGSKLAGAGINGVLYIWDIKNNFTESAIKVSNASLTSICFTPDKKIVIGNTNGQVFFVDNGILSRPLTGHTSNIEHIKFNNAGTFMATASKDFTVRLWNYKDLTKQPIVLSDHDWVWNVAFTPDDEQLIAGIQSVKETRVGQVDQTIHAWPTRIQTMSGILCGFLPRNLSKDEWETYVDKDLPYVLTCESLPSNNK</sequence>
<dbReference type="InterPro" id="IPR036322">
    <property type="entry name" value="WD40_repeat_dom_sf"/>
</dbReference>
<feature type="repeat" description="WD" evidence="3">
    <location>
        <begin position="212"/>
        <end position="253"/>
    </location>
</feature>
<dbReference type="Gene3D" id="2.130.10.10">
    <property type="entry name" value="YVTN repeat-like/Quinoprotein amine dehydrogenase"/>
    <property type="match status" value="2"/>
</dbReference>
<dbReference type="PROSITE" id="PS50082">
    <property type="entry name" value="WD_REPEATS_2"/>
    <property type="match status" value="2"/>
</dbReference>
<dbReference type="PANTHER" id="PTHR19879:SF9">
    <property type="entry name" value="TRANSCRIPTION INITIATION FACTOR TFIID SUBUNIT 5"/>
    <property type="match status" value="1"/>
</dbReference>
<dbReference type="SUPFAM" id="SSF50978">
    <property type="entry name" value="WD40 repeat-like"/>
    <property type="match status" value="1"/>
</dbReference>
<dbReference type="PANTHER" id="PTHR19879">
    <property type="entry name" value="TRANSCRIPTION INITIATION FACTOR TFIID"/>
    <property type="match status" value="1"/>
</dbReference>
<evidence type="ECO:0000256" key="3">
    <source>
        <dbReference type="PROSITE-ProRule" id="PRU00221"/>
    </source>
</evidence>
<proteinExistence type="predicted"/>
<dbReference type="InterPro" id="IPR019775">
    <property type="entry name" value="WD40_repeat_CS"/>
</dbReference>
<keyword evidence="2" id="KW-0677">Repeat</keyword>
<evidence type="ECO:0000313" key="4">
    <source>
        <dbReference type="EMBL" id="MBT1705263.1"/>
    </source>
</evidence>
<keyword evidence="1 3" id="KW-0853">WD repeat</keyword>
<keyword evidence="5" id="KW-1185">Reference proteome</keyword>
<comment type="caution">
    <text evidence="4">The sequence shown here is derived from an EMBL/GenBank/DDBJ whole genome shotgun (WGS) entry which is preliminary data.</text>
</comment>
<dbReference type="PROSITE" id="PS50294">
    <property type="entry name" value="WD_REPEATS_REGION"/>
    <property type="match status" value="1"/>
</dbReference>
<accession>A0ABS5VW36</accession>
<dbReference type="PROSITE" id="PS00678">
    <property type="entry name" value="WD_REPEATS_1"/>
    <property type="match status" value="1"/>
</dbReference>
<protein>
    <recommendedName>
        <fullName evidence="6">WD40 repeat domain-containing protein</fullName>
    </recommendedName>
</protein>
<evidence type="ECO:0000256" key="2">
    <source>
        <dbReference type="ARBA" id="ARBA00022737"/>
    </source>
</evidence>
<dbReference type="Pfam" id="PF00400">
    <property type="entry name" value="WD40"/>
    <property type="match status" value="4"/>
</dbReference>
<dbReference type="InterPro" id="IPR001680">
    <property type="entry name" value="WD40_rpt"/>
</dbReference>
<evidence type="ECO:0008006" key="6">
    <source>
        <dbReference type="Google" id="ProtNLM"/>
    </source>
</evidence>
<dbReference type="RefSeq" id="WP_254155217.1">
    <property type="nucleotide sequence ID" value="NZ_JAHESD010000050.1"/>
</dbReference>
<name>A0ABS5VW36_9BACT</name>
<feature type="repeat" description="WD" evidence="3">
    <location>
        <begin position="293"/>
        <end position="325"/>
    </location>
</feature>
<dbReference type="EMBL" id="JAHESD010000050">
    <property type="protein sequence ID" value="MBT1705263.1"/>
    <property type="molecule type" value="Genomic_DNA"/>
</dbReference>